<feature type="compositionally biased region" description="Polar residues" evidence="11">
    <location>
        <begin position="1"/>
        <end position="18"/>
    </location>
</feature>
<dbReference type="Pfam" id="PF02932">
    <property type="entry name" value="Neur_chan_memb"/>
    <property type="match status" value="1"/>
</dbReference>
<dbReference type="GO" id="GO:0005886">
    <property type="term" value="C:plasma membrane"/>
    <property type="evidence" value="ECO:0007669"/>
    <property type="project" value="UniProtKB-SubCell"/>
</dbReference>
<keyword evidence="4" id="KW-1003">Cell membrane</keyword>
<dbReference type="InterPro" id="IPR006029">
    <property type="entry name" value="Neurotrans-gated_channel_TM"/>
</dbReference>
<dbReference type="Proteomes" id="UP000675881">
    <property type="component" value="Chromosome 3"/>
</dbReference>
<accession>A0A7R8CQJ1</accession>
<keyword evidence="8" id="KW-0406">Ion transport</keyword>
<feature type="transmembrane region" description="Helical" evidence="12">
    <location>
        <begin position="249"/>
        <end position="270"/>
    </location>
</feature>
<dbReference type="GO" id="GO:0005230">
    <property type="term" value="F:extracellular ligand-gated monoatomic ion channel activity"/>
    <property type="evidence" value="ECO:0007669"/>
    <property type="project" value="InterPro"/>
</dbReference>
<keyword evidence="7 12" id="KW-1133">Transmembrane helix</keyword>
<dbReference type="GO" id="GO:0099095">
    <property type="term" value="F:ligand-gated monoatomic anion channel activity"/>
    <property type="evidence" value="ECO:0007669"/>
    <property type="project" value="UniProtKB-ARBA"/>
</dbReference>
<evidence type="ECO:0000256" key="11">
    <source>
        <dbReference type="SAM" id="MobiDB-lite"/>
    </source>
</evidence>
<feature type="region of interest" description="Disordered" evidence="11">
    <location>
        <begin position="1"/>
        <end position="20"/>
    </location>
</feature>
<name>A0A7R8CQJ1_LEPSM</name>
<feature type="domain" description="Neurotransmitter-gated ion-channel transmembrane" evidence="14">
    <location>
        <begin position="253"/>
        <end position="318"/>
    </location>
</feature>
<dbReference type="InterPro" id="IPR006202">
    <property type="entry name" value="Neur_chan_lig-bd"/>
</dbReference>
<evidence type="ECO:0000256" key="6">
    <source>
        <dbReference type="ARBA" id="ARBA00022729"/>
    </source>
</evidence>
<proteinExistence type="predicted"/>
<dbReference type="SUPFAM" id="SSF63712">
    <property type="entry name" value="Nicotinic receptor ligand binding domain-like"/>
    <property type="match status" value="1"/>
</dbReference>
<comment type="subcellular location">
    <subcellularLocation>
        <location evidence="2">Cell membrane</location>
    </subcellularLocation>
    <subcellularLocation>
        <location evidence="1">Membrane</location>
        <topology evidence="1">Multi-pass membrane protein</topology>
    </subcellularLocation>
</comment>
<evidence type="ECO:0000256" key="1">
    <source>
        <dbReference type="ARBA" id="ARBA00004141"/>
    </source>
</evidence>
<keyword evidence="5 12" id="KW-0812">Transmembrane</keyword>
<dbReference type="AlphaFoldDB" id="A0A7R8CQJ1"/>
<feature type="domain" description="Neurotransmitter-gated ion-channel ligand-binding" evidence="13">
    <location>
        <begin position="46"/>
        <end position="197"/>
    </location>
</feature>
<evidence type="ECO:0000256" key="7">
    <source>
        <dbReference type="ARBA" id="ARBA00022989"/>
    </source>
</evidence>
<dbReference type="OrthoDB" id="10453277at2759"/>
<dbReference type="InterPro" id="IPR038050">
    <property type="entry name" value="Neuro_actylchol_rec"/>
</dbReference>
<dbReference type="InterPro" id="IPR036734">
    <property type="entry name" value="Neur_chan_lig-bd_sf"/>
</dbReference>
<evidence type="ECO:0000256" key="4">
    <source>
        <dbReference type="ARBA" id="ARBA00022475"/>
    </source>
</evidence>
<dbReference type="Gene3D" id="3.90.1720.10">
    <property type="entry name" value="endopeptidase domain like (from Nostoc punctiforme)"/>
    <property type="match status" value="1"/>
</dbReference>
<reference evidence="15" key="1">
    <citation type="submission" date="2021-02" db="EMBL/GenBank/DDBJ databases">
        <authorList>
            <person name="Bekaert M."/>
        </authorList>
    </citation>
    <scope>NUCLEOTIDE SEQUENCE</scope>
    <source>
        <strain evidence="15">IoA-00</strain>
    </source>
</reference>
<sequence>MGIQLSNGENGNDVTELSTIDDDEDEDYAKCVKNALVVSEMFCLPSSYRKDVPPPMDGPVKVKLKLPVTEVSEINDQRSQISLRWTYKLKWPEPRMILNRSADWSSGEVNIRSDMVNHFWAPDIIIHDLVRFYKPEVLNQVAAFEVIKSPKSLYYKVRSDLTTVCKGMKFSRFPLDEHICYLKLTSFGYDDKKMKLSGSFSYDDANQRALPFKVHIQSLPKDQFVFRGSSSNYSVYGLQIRLTRCVSPYLLNVYLPTAVFVVMSWVSFLIPKDVVPARIVLLVTLCLVIINTFNNVTARIPVASQVTALEIWLLACISMNKRQEYDQEMARENSGMLRRTVDTTPGLGGVIRNRKRNMNGVSIDGSFSSDDKELQIVSTNPRETHHGSIGAVDNNGDCLDMANYLPPHEELRNNMSSTLATSVLSIHSRRSAFVPIPTLTNPQDIDLICVSLDMGREIANMLNEGPSEPMVIHITNDSLRSGKAIVEPLLNLIVGKKFRINNSRDRKELPTSEADIRLNVRNQINELDSSFKSYLHNSEHFVNKIRSKKSYSKRSENVIEGVGIASTVLAIIGIAASIFRPR</sequence>
<evidence type="ECO:0000313" key="15">
    <source>
        <dbReference type="EMBL" id="CAF2895522.1"/>
    </source>
</evidence>
<keyword evidence="3" id="KW-0813">Transport</keyword>
<dbReference type="PRINTS" id="PR00253">
    <property type="entry name" value="GABAARECEPTR"/>
</dbReference>
<dbReference type="InterPro" id="IPR006201">
    <property type="entry name" value="Neur_channel"/>
</dbReference>
<dbReference type="PANTHER" id="PTHR18945">
    <property type="entry name" value="NEUROTRANSMITTER GATED ION CHANNEL"/>
    <property type="match status" value="1"/>
</dbReference>
<evidence type="ECO:0000256" key="8">
    <source>
        <dbReference type="ARBA" id="ARBA00023065"/>
    </source>
</evidence>
<evidence type="ECO:0000256" key="9">
    <source>
        <dbReference type="ARBA" id="ARBA00023136"/>
    </source>
</evidence>
<evidence type="ECO:0000313" key="16">
    <source>
        <dbReference type="Proteomes" id="UP000675881"/>
    </source>
</evidence>
<dbReference type="GO" id="GO:0005254">
    <property type="term" value="F:chloride channel activity"/>
    <property type="evidence" value="ECO:0007669"/>
    <property type="project" value="UniProtKB-ARBA"/>
</dbReference>
<dbReference type="Pfam" id="PF02931">
    <property type="entry name" value="Neur_chan_LBD"/>
    <property type="match status" value="1"/>
</dbReference>
<gene>
    <name evidence="15" type="ORF">LSAA_7559</name>
</gene>
<dbReference type="GO" id="GO:0004888">
    <property type="term" value="F:transmembrane signaling receptor activity"/>
    <property type="evidence" value="ECO:0007669"/>
    <property type="project" value="InterPro"/>
</dbReference>
<feature type="transmembrane region" description="Helical" evidence="12">
    <location>
        <begin position="558"/>
        <end position="579"/>
    </location>
</feature>
<keyword evidence="9 12" id="KW-0472">Membrane</keyword>
<evidence type="ECO:0000256" key="2">
    <source>
        <dbReference type="ARBA" id="ARBA00004236"/>
    </source>
</evidence>
<dbReference type="InterPro" id="IPR036719">
    <property type="entry name" value="Neuro-gated_channel_TM_sf"/>
</dbReference>
<evidence type="ECO:0000256" key="12">
    <source>
        <dbReference type="SAM" id="Phobius"/>
    </source>
</evidence>
<evidence type="ECO:0000256" key="10">
    <source>
        <dbReference type="ARBA" id="ARBA00023303"/>
    </source>
</evidence>
<organism evidence="15 16">
    <name type="scientific">Lepeophtheirus salmonis</name>
    <name type="common">Salmon louse</name>
    <name type="synonym">Caligus salmonis</name>
    <dbReference type="NCBI Taxonomy" id="72036"/>
    <lineage>
        <taxon>Eukaryota</taxon>
        <taxon>Metazoa</taxon>
        <taxon>Ecdysozoa</taxon>
        <taxon>Arthropoda</taxon>
        <taxon>Crustacea</taxon>
        <taxon>Multicrustacea</taxon>
        <taxon>Hexanauplia</taxon>
        <taxon>Copepoda</taxon>
        <taxon>Siphonostomatoida</taxon>
        <taxon>Caligidae</taxon>
        <taxon>Lepeophtheirus</taxon>
    </lineage>
</organism>
<keyword evidence="10" id="KW-0407">Ion channel</keyword>
<dbReference type="Gene3D" id="1.20.58.390">
    <property type="entry name" value="Neurotransmitter-gated ion-channel transmembrane domain"/>
    <property type="match status" value="1"/>
</dbReference>
<keyword evidence="6" id="KW-0732">Signal</keyword>
<dbReference type="InterPro" id="IPR006028">
    <property type="entry name" value="GABAA/Glycine_rcpt"/>
</dbReference>
<evidence type="ECO:0000259" key="14">
    <source>
        <dbReference type="Pfam" id="PF02932"/>
    </source>
</evidence>
<evidence type="ECO:0000256" key="5">
    <source>
        <dbReference type="ARBA" id="ARBA00022692"/>
    </source>
</evidence>
<evidence type="ECO:0000256" key="3">
    <source>
        <dbReference type="ARBA" id="ARBA00022448"/>
    </source>
</evidence>
<evidence type="ECO:0000259" key="13">
    <source>
        <dbReference type="Pfam" id="PF02931"/>
    </source>
</evidence>
<keyword evidence="16" id="KW-1185">Reference proteome</keyword>
<dbReference type="EMBL" id="HG994582">
    <property type="protein sequence ID" value="CAF2895522.1"/>
    <property type="molecule type" value="Genomic_DNA"/>
</dbReference>
<dbReference type="SUPFAM" id="SSF90112">
    <property type="entry name" value="Neurotransmitter-gated ion-channel transmembrane pore"/>
    <property type="match status" value="1"/>
</dbReference>
<feature type="transmembrane region" description="Helical" evidence="12">
    <location>
        <begin position="277"/>
        <end position="294"/>
    </location>
</feature>
<dbReference type="Gene3D" id="2.70.170.10">
    <property type="entry name" value="Neurotransmitter-gated ion-channel ligand-binding domain"/>
    <property type="match status" value="1"/>
</dbReference>
<protein>
    <submittedName>
        <fullName evidence="15">GLRA3</fullName>
    </submittedName>
</protein>